<proteinExistence type="predicted"/>
<dbReference type="SUPFAM" id="SSF46785">
    <property type="entry name" value="Winged helix' DNA-binding domain"/>
    <property type="match status" value="1"/>
</dbReference>
<feature type="compositionally biased region" description="Low complexity" evidence="1">
    <location>
        <begin position="14"/>
        <end position="27"/>
    </location>
</feature>
<name>A0A931BCI6_9ACTN</name>
<dbReference type="AlphaFoldDB" id="A0A931BCI6"/>
<dbReference type="EMBL" id="JADPRT010000013">
    <property type="protein sequence ID" value="MBF9071693.1"/>
    <property type="molecule type" value="Genomic_DNA"/>
</dbReference>
<dbReference type="InterPro" id="IPR036390">
    <property type="entry name" value="WH_DNA-bd_sf"/>
</dbReference>
<keyword evidence="4" id="KW-1185">Reference proteome</keyword>
<comment type="caution">
    <text evidence="3">The sequence shown here is derived from an EMBL/GenBank/DDBJ whole genome shotgun (WGS) entry which is preliminary data.</text>
</comment>
<dbReference type="GO" id="GO:0003700">
    <property type="term" value="F:DNA-binding transcription factor activity"/>
    <property type="evidence" value="ECO:0007669"/>
    <property type="project" value="InterPro"/>
</dbReference>
<accession>A0A931BCI6</accession>
<sequence>MTTTPTPPPPPADATPIPSASIPPASSEPRWLSPDEQHLWRTFLQMQKELEAQLSRQMLNDSELSMADFSVLVQLTDTPEGQARVLELARGLRWEKSRLSHHLTRMVKRGLIDRAECASDGRGSFVVITDSGRRAIEDAAPKHVETVRKLFFDPLSEGQLAQLGQVAERILAAMQGCPESDPDE</sequence>
<dbReference type="Pfam" id="PF01047">
    <property type="entry name" value="MarR"/>
    <property type="match status" value="1"/>
</dbReference>
<evidence type="ECO:0000259" key="2">
    <source>
        <dbReference type="PROSITE" id="PS50995"/>
    </source>
</evidence>
<dbReference type="PROSITE" id="PS50995">
    <property type="entry name" value="HTH_MARR_2"/>
    <property type="match status" value="1"/>
</dbReference>
<reference evidence="3" key="1">
    <citation type="submission" date="2020-11" db="EMBL/GenBank/DDBJ databases">
        <title>Isolation and identification of active actinomycetes.</title>
        <authorList>
            <person name="Yu B."/>
        </authorList>
    </citation>
    <scope>NUCLEOTIDE SEQUENCE</scope>
    <source>
        <strain evidence="3">NEAU-YB345</strain>
    </source>
</reference>
<dbReference type="RefSeq" id="WP_196196872.1">
    <property type="nucleotide sequence ID" value="NZ_JADPRT010000013.1"/>
</dbReference>
<dbReference type="Gene3D" id="1.10.10.10">
    <property type="entry name" value="Winged helix-like DNA-binding domain superfamily/Winged helix DNA-binding domain"/>
    <property type="match status" value="1"/>
</dbReference>
<protein>
    <submittedName>
        <fullName evidence="3">Winged helix-turn-helix transcriptional regulator</fullName>
    </submittedName>
</protein>
<dbReference type="InterPro" id="IPR036388">
    <property type="entry name" value="WH-like_DNA-bd_sf"/>
</dbReference>
<evidence type="ECO:0000256" key="1">
    <source>
        <dbReference type="SAM" id="MobiDB-lite"/>
    </source>
</evidence>
<organism evidence="3 4">
    <name type="scientific">Streptacidiphilus fuscans</name>
    <dbReference type="NCBI Taxonomy" id="2789292"/>
    <lineage>
        <taxon>Bacteria</taxon>
        <taxon>Bacillati</taxon>
        <taxon>Actinomycetota</taxon>
        <taxon>Actinomycetes</taxon>
        <taxon>Kitasatosporales</taxon>
        <taxon>Streptomycetaceae</taxon>
        <taxon>Streptacidiphilus</taxon>
    </lineage>
</organism>
<evidence type="ECO:0000313" key="4">
    <source>
        <dbReference type="Proteomes" id="UP000657385"/>
    </source>
</evidence>
<dbReference type="GO" id="GO:0006950">
    <property type="term" value="P:response to stress"/>
    <property type="evidence" value="ECO:0007669"/>
    <property type="project" value="TreeGrafter"/>
</dbReference>
<dbReference type="PANTHER" id="PTHR33164:SF99">
    <property type="entry name" value="MARR FAMILY REGULATORY PROTEIN"/>
    <property type="match status" value="1"/>
</dbReference>
<dbReference type="SMART" id="SM00347">
    <property type="entry name" value="HTH_MARR"/>
    <property type="match status" value="1"/>
</dbReference>
<dbReference type="InterPro" id="IPR000835">
    <property type="entry name" value="HTH_MarR-typ"/>
</dbReference>
<evidence type="ECO:0000313" key="3">
    <source>
        <dbReference type="EMBL" id="MBF9071693.1"/>
    </source>
</evidence>
<feature type="compositionally biased region" description="Pro residues" evidence="1">
    <location>
        <begin position="1"/>
        <end position="13"/>
    </location>
</feature>
<feature type="domain" description="HTH marR-type" evidence="2">
    <location>
        <begin position="36"/>
        <end position="172"/>
    </location>
</feature>
<dbReference type="Proteomes" id="UP000657385">
    <property type="component" value="Unassembled WGS sequence"/>
</dbReference>
<dbReference type="InterPro" id="IPR039422">
    <property type="entry name" value="MarR/SlyA-like"/>
</dbReference>
<gene>
    <name evidence="3" type="ORF">I2501_27085</name>
</gene>
<feature type="region of interest" description="Disordered" evidence="1">
    <location>
        <begin position="1"/>
        <end position="32"/>
    </location>
</feature>
<dbReference type="PANTHER" id="PTHR33164">
    <property type="entry name" value="TRANSCRIPTIONAL REGULATOR, MARR FAMILY"/>
    <property type="match status" value="1"/>
</dbReference>